<keyword evidence="1" id="KW-0547">Nucleotide-binding</keyword>
<protein>
    <submittedName>
        <fullName evidence="3">Alpha-L-glutamate ligase-like protein</fullName>
    </submittedName>
</protein>
<feature type="domain" description="ATP-grasp" evidence="2">
    <location>
        <begin position="36"/>
        <end position="289"/>
    </location>
</feature>
<organism evidence="3 4">
    <name type="scientific">Candidatus Shapirobacteria bacterium CG09_land_8_20_14_0_10_38_17</name>
    <dbReference type="NCBI Taxonomy" id="1974884"/>
    <lineage>
        <taxon>Bacteria</taxon>
        <taxon>Candidatus Shapironibacteriota</taxon>
    </lineage>
</organism>
<dbReference type="GO" id="GO:0046872">
    <property type="term" value="F:metal ion binding"/>
    <property type="evidence" value="ECO:0007669"/>
    <property type="project" value="InterPro"/>
</dbReference>
<evidence type="ECO:0000256" key="1">
    <source>
        <dbReference type="PROSITE-ProRule" id="PRU00409"/>
    </source>
</evidence>
<proteinExistence type="predicted"/>
<dbReference type="PANTHER" id="PTHR21621">
    <property type="entry name" value="RIBOSOMAL PROTEIN S6 MODIFICATION PROTEIN"/>
    <property type="match status" value="1"/>
</dbReference>
<dbReference type="GO" id="GO:0009432">
    <property type="term" value="P:SOS response"/>
    <property type="evidence" value="ECO:0007669"/>
    <property type="project" value="TreeGrafter"/>
</dbReference>
<dbReference type="PANTHER" id="PTHR21621:SF0">
    <property type="entry name" value="BETA-CITRYLGLUTAMATE SYNTHASE B-RELATED"/>
    <property type="match status" value="1"/>
</dbReference>
<dbReference type="InterPro" id="IPR021109">
    <property type="entry name" value="Peptidase_aspartic_dom_sf"/>
</dbReference>
<dbReference type="GO" id="GO:0018169">
    <property type="term" value="F:ribosomal S6-glutamic acid ligase activity"/>
    <property type="evidence" value="ECO:0007669"/>
    <property type="project" value="TreeGrafter"/>
</dbReference>
<evidence type="ECO:0000313" key="4">
    <source>
        <dbReference type="Proteomes" id="UP000231282"/>
    </source>
</evidence>
<dbReference type="PROSITE" id="PS50975">
    <property type="entry name" value="ATP_GRASP"/>
    <property type="match status" value="1"/>
</dbReference>
<dbReference type="Pfam" id="PF14397">
    <property type="entry name" value="ATPgrasp_ST"/>
    <property type="match status" value="1"/>
</dbReference>
<keyword evidence="1" id="KW-0067">ATP-binding</keyword>
<accession>A0A2H0WRV0</accession>
<gene>
    <name evidence="3" type="ORF">COT63_00120</name>
</gene>
<keyword evidence="3" id="KW-0436">Ligase</keyword>
<sequence>MKKWQDILGINARNSHYLSYNTWRGRQIADSKLKTKEVLSHYSLSCPELLAIFKDRDDIHRFTWENLPDNFVLKPSGGYGGEGILVIRKKSRWAGEWELMDGEIVDIADLRFHAQEILAGRFSLHNTPDIAFIEERIKIIKVFRKYTHQGTPDIRVIVFNKVPVMAMLRLPTLESGGKANLHQGAIGVGIDLATGVTTYGVRHNELVKYVPGTRRKLNGLRIPYWDEILLAAVRAQERIPFLGFLGIDFVISKNRGPLILELNARPGLSIQICNRAGLNKRLERVERLEVRSAEHGVKITKALFGASFADKVSTLGSPRVIGAYERVQILDSKGRKISVLAKIDTGADRSSLDRKLADELGLLREDNIIFTRKYKSAIGKHQKRPVISLTFYLAGKKIETVADVVDRSSLRTKMLIGARDIKDFVINPSR</sequence>
<dbReference type="Gene3D" id="3.30.470.20">
    <property type="entry name" value="ATP-grasp fold, B domain"/>
    <property type="match status" value="1"/>
</dbReference>
<name>A0A2H0WRV0_9BACT</name>
<dbReference type="InterPro" id="IPR011761">
    <property type="entry name" value="ATP-grasp"/>
</dbReference>
<dbReference type="AlphaFoldDB" id="A0A2H0WRV0"/>
<dbReference type="InterPro" id="IPR039523">
    <property type="entry name" value="RimK-rel_E_lig_ATP-grasp"/>
</dbReference>
<dbReference type="GO" id="GO:0005737">
    <property type="term" value="C:cytoplasm"/>
    <property type="evidence" value="ECO:0007669"/>
    <property type="project" value="TreeGrafter"/>
</dbReference>
<dbReference type="EMBL" id="PEZH01000003">
    <property type="protein sequence ID" value="PIS15402.1"/>
    <property type="molecule type" value="Genomic_DNA"/>
</dbReference>
<dbReference type="GO" id="GO:0005524">
    <property type="term" value="F:ATP binding"/>
    <property type="evidence" value="ECO:0007669"/>
    <property type="project" value="UniProtKB-UniRule"/>
</dbReference>
<evidence type="ECO:0000259" key="2">
    <source>
        <dbReference type="PROSITE" id="PS50975"/>
    </source>
</evidence>
<dbReference type="Gene3D" id="2.40.70.10">
    <property type="entry name" value="Acid Proteases"/>
    <property type="match status" value="1"/>
</dbReference>
<reference evidence="4" key="1">
    <citation type="submission" date="2017-09" db="EMBL/GenBank/DDBJ databases">
        <title>Depth-based differentiation of microbial function through sediment-hosted aquifers and enrichment of novel symbionts in the deep terrestrial subsurface.</title>
        <authorList>
            <person name="Probst A.J."/>
            <person name="Ladd B."/>
            <person name="Jarett J.K."/>
            <person name="Geller-Mcgrath D.E."/>
            <person name="Sieber C.M.K."/>
            <person name="Emerson J.B."/>
            <person name="Anantharaman K."/>
            <person name="Thomas B.C."/>
            <person name="Malmstrom R."/>
            <person name="Stieglmeier M."/>
            <person name="Klingl A."/>
            <person name="Woyke T."/>
            <person name="Ryan C.M."/>
            <person name="Banfield J.F."/>
        </authorList>
    </citation>
    <scope>NUCLEOTIDE SEQUENCE [LARGE SCALE GENOMIC DNA]</scope>
</reference>
<dbReference type="SUPFAM" id="SSF56059">
    <property type="entry name" value="Glutathione synthetase ATP-binding domain-like"/>
    <property type="match status" value="1"/>
</dbReference>
<dbReference type="Proteomes" id="UP000231282">
    <property type="component" value="Unassembled WGS sequence"/>
</dbReference>
<dbReference type="SUPFAM" id="SSF50630">
    <property type="entry name" value="Acid proteases"/>
    <property type="match status" value="1"/>
</dbReference>
<evidence type="ECO:0000313" key="3">
    <source>
        <dbReference type="EMBL" id="PIS15402.1"/>
    </source>
</evidence>
<comment type="caution">
    <text evidence="3">The sequence shown here is derived from an EMBL/GenBank/DDBJ whole genome shotgun (WGS) entry which is preliminary data.</text>
</comment>